<dbReference type="InterPro" id="IPR011072">
    <property type="entry name" value="HR1_rho-bd"/>
</dbReference>
<dbReference type="Pfam" id="PF02185">
    <property type="entry name" value="HR1"/>
    <property type="match status" value="1"/>
</dbReference>
<dbReference type="SMART" id="SM00742">
    <property type="entry name" value="Hr1"/>
    <property type="match status" value="1"/>
</dbReference>
<accession>A0ABM1MLN9</accession>
<feature type="domain" description="REM-1" evidence="7">
    <location>
        <begin position="24"/>
        <end position="98"/>
    </location>
</feature>
<dbReference type="RefSeq" id="XP_017775489.1">
    <property type="nucleotide sequence ID" value="XM_017920000.1"/>
</dbReference>
<feature type="region of interest" description="Disordered" evidence="4">
    <location>
        <begin position="595"/>
        <end position="650"/>
    </location>
</feature>
<evidence type="ECO:0000256" key="4">
    <source>
        <dbReference type="SAM" id="MobiDB-lite"/>
    </source>
</evidence>
<keyword evidence="2 3" id="KW-0175">Coiled coil</keyword>
<name>A0ABM1MLN9_NICVS</name>
<evidence type="ECO:0000313" key="8">
    <source>
        <dbReference type="Proteomes" id="UP000695000"/>
    </source>
</evidence>
<dbReference type="Pfam" id="PF00595">
    <property type="entry name" value="PDZ"/>
    <property type="match status" value="1"/>
</dbReference>
<dbReference type="InterPro" id="IPR047138">
    <property type="entry name" value="RHPN1_2"/>
</dbReference>
<dbReference type="PROSITE" id="PS50106">
    <property type="entry name" value="PDZ"/>
    <property type="match status" value="1"/>
</dbReference>
<proteinExistence type="inferred from homology"/>
<dbReference type="Pfam" id="PF03097">
    <property type="entry name" value="BRO1"/>
    <property type="match status" value="1"/>
</dbReference>
<dbReference type="Proteomes" id="UP000695000">
    <property type="component" value="Unplaced"/>
</dbReference>
<dbReference type="PROSITE" id="PS51180">
    <property type="entry name" value="BRO1"/>
    <property type="match status" value="1"/>
</dbReference>
<dbReference type="CDD" id="cd06712">
    <property type="entry name" value="PDZ_rhophilin-like"/>
    <property type="match status" value="1"/>
</dbReference>
<gene>
    <name evidence="9" type="primary">LOC108561885</name>
</gene>
<organism evidence="8 9">
    <name type="scientific">Nicrophorus vespilloides</name>
    <name type="common">Boreal carrion beetle</name>
    <dbReference type="NCBI Taxonomy" id="110193"/>
    <lineage>
        <taxon>Eukaryota</taxon>
        <taxon>Metazoa</taxon>
        <taxon>Ecdysozoa</taxon>
        <taxon>Arthropoda</taxon>
        <taxon>Hexapoda</taxon>
        <taxon>Insecta</taxon>
        <taxon>Pterygota</taxon>
        <taxon>Neoptera</taxon>
        <taxon>Endopterygota</taxon>
        <taxon>Coleoptera</taxon>
        <taxon>Polyphaga</taxon>
        <taxon>Staphyliniformia</taxon>
        <taxon>Silphidae</taxon>
        <taxon>Nicrophorinae</taxon>
        <taxon>Nicrophorus</taxon>
    </lineage>
</organism>
<dbReference type="InterPro" id="IPR036274">
    <property type="entry name" value="HR1_rpt_sf"/>
</dbReference>
<evidence type="ECO:0000313" key="9">
    <source>
        <dbReference type="RefSeq" id="XP_017775489.1"/>
    </source>
</evidence>
<dbReference type="InterPro" id="IPR004328">
    <property type="entry name" value="BRO1_dom"/>
</dbReference>
<dbReference type="InterPro" id="IPR001478">
    <property type="entry name" value="PDZ"/>
</dbReference>
<comment type="similarity">
    <text evidence="1">Belongs to the RHPN family.</text>
</comment>
<dbReference type="PROSITE" id="PS51860">
    <property type="entry name" value="REM_1"/>
    <property type="match status" value="1"/>
</dbReference>
<dbReference type="GeneID" id="108561885"/>
<dbReference type="Gene3D" id="2.30.42.10">
    <property type="match status" value="1"/>
</dbReference>
<dbReference type="InterPro" id="IPR038499">
    <property type="entry name" value="BRO1_sf"/>
</dbReference>
<evidence type="ECO:0000259" key="5">
    <source>
        <dbReference type="PROSITE" id="PS50106"/>
    </source>
</evidence>
<dbReference type="CDD" id="cd11633">
    <property type="entry name" value="HR1_Rhophilin-1"/>
    <property type="match status" value="1"/>
</dbReference>
<dbReference type="PANTHER" id="PTHR23031">
    <property type="entry name" value="RHOPHILIN"/>
    <property type="match status" value="1"/>
</dbReference>
<dbReference type="PANTHER" id="PTHR23031:SF15">
    <property type="entry name" value="LD12055P"/>
    <property type="match status" value="1"/>
</dbReference>
<feature type="domain" description="BRO1" evidence="6">
    <location>
        <begin position="109"/>
        <end position="499"/>
    </location>
</feature>
<dbReference type="Gene3D" id="1.25.40.280">
    <property type="entry name" value="alix/aip1 like domains"/>
    <property type="match status" value="1"/>
</dbReference>
<dbReference type="SUPFAM" id="SSF50156">
    <property type="entry name" value="PDZ domain-like"/>
    <property type="match status" value="1"/>
</dbReference>
<protein>
    <submittedName>
        <fullName evidence="9">Rhophilin-2</fullName>
    </submittedName>
</protein>
<keyword evidence="8" id="KW-1185">Reference proteome</keyword>
<dbReference type="CDD" id="cd09244">
    <property type="entry name" value="BRO1_Rhophilin"/>
    <property type="match status" value="1"/>
</dbReference>
<evidence type="ECO:0000256" key="3">
    <source>
        <dbReference type="SAM" id="Coils"/>
    </source>
</evidence>
<dbReference type="SMART" id="SM00228">
    <property type="entry name" value="PDZ"/>
    <property type="match status" value="1"/>
</dbReference>
<evidence type="ECO:0000259" key="7">
    <source>
        <dbReference type="PROSITE" id="PS51860"/>
    </source>
</evidence>
<sequence length="668" mass="75628">MCDTVKLTDFDDGLPKKTFIRGSDPRVATCRGKLQNRRSKLNQEINKELRLRAGAENLFKATTNRKLRETVALELSFVNSNLQLLKEQLAELNSSVEIYQSDSTDAIMPMIPLGLKETKEIDFQDPFKDFILEHYSEDANQYEDAIADFMDTRQAMRTPLRDSSGIALLFRYYNQLYFVERRFFPPDRSLGIYFEWFDSLTGVPSCQRTVAFEKACVLFNMGAVYTQIGAKQDRSTSKGLDAAVDSFLRAAGTFRYIHENFTNAPSMDLGPEMLEMLIQLMLAQARECLLEKLDLQSQENRPIDICFDLAQEAAQLSECYGHVFELISQQTVKDYVPYSWSALVQVKREYHMGMAHYHAATGVLHKDAPNMSPATKDTLQFLHVECASTQLDIRVPKDETERKLLGRAHLREALVLHEEGQRLHRMCRELKGKLALISVLRIAHRSSLQVYTAQDAEDDFRDLLDSPQVQPATKFQLSLTPPDFAQYRVNDLFKSLGPIAIFSAKRHWTAPRLVQLHRGRTVDGFGFSVRGDAPVIITAVESNSLSEFGGVKEGDFIVSISDVDVKWASHDEVVALIKSAEDTLNLKLVTPMDRNYLKPTKNGNNNNNNKGSVSTHSSSSGVSSGLSSPSGSMAQHHSNNHKRLSWNPFRRQQTCREGKDYFDNVILR</sequence>
<feature type="domain" description="PDZ" evidence="5">
    <location>
        <begin position="513"/>
        <end position="592"/>
    </location>
</feature>
<feature type="compositionally biased region" description="Low complexity" evidence="4">
    <location>
        <begin position="601"/>
        <end position="632"/>
    </location>
</feature>
<dbReference type="Gene3D" id="1.10.287.160">
    <property type="entry name" value="HR1 repeat"/>
    <property type="match status" value="1"/>
</dbReference>
<evidence type="ECO:0000256" key="2">
    <source>
        <dbReference type="PROSITE-ProRule" id="PRU01207"/>
    </source>
</evidence>
<dbReference type="SMART" id="SM01041">
    <property type="entry name" value="BRO1"/>
    <property type="match status" value="1"/>
</dbReference>
<feature type="coiled-coil region" evidence="3">
    <location>
        <begin position="75"/>
        <end position="102"/>
    </location>
</feature>
<reference evidence="9" key="1">
    <citation type="submission" date="2025-08" db="UniProtKB">
        <authorList>
            <consortium name="RefSeq"/>
        </authorList>
    </citation>
    <scope>IDENTIFICATION</scope>
    <source>
        <tissue evidence="9">Whole Larva</tissue>
    </source>
</reference>
<dbReference type="InterPro" id="IPR036034">
    <property type="entry name" value="PDZ_sf"/>
</dbReference>
<dbReference type="SUPFAM" id="SSF46585">
    <property type="entry name" value="HR1 repeat"/>
    <property type="match status" value="1"/>
</dbReference>
<evidence type="ECO:0000256" key="1">
    <source>
        <dbReference type="ARBA" id="ARBA00010369"/>
    </source>
</evidence>
<evidence type="ECO:0000259" key="6">
    <source>
        <dbReference type="PROSITE" id="PS51180"/>
    </source>
</evidence>